<dbReference type="HOGENOM" id="CLU_1223053_0_0_4"/>
<dbReference type="KEGG" id="cfu:CFU_2051"/>
<organism evidence="2 3">
    <name type="scientific">Collimonas fungivorans (strain Ter331)</name>
    <dbReference type="NCBI Taxonomy" id="1005048"/>
    <lineage>
        <taxon>Bacteria</taxon>
        <taxon>Pseudomonadati</taxon>
        <taxon>Pseudomonadota</taxon>
        <taxon>Betaproteobacteria</taxon>
        <taxon>Burkholderiales</taxon>
        <taxon>Oxalobacteraceae</taxon>
        <taxon>Collimonas</taxon>
    </lineage>
</organism>
<accession>G0ABS5</accession>
<evidence type="ECO:0000313" key="3">
    <source>
        <dbReference type="Proteomes" id="UP000008392"/>
    </source>
</evidence>
<feature type="compositionally biased region" description="Basic residues" evidence="1">
    <location>
        <begin position="180"/>
        <end position="190"/>
    </location>
</feature>
<evidence type="ECO:0000313" key="2">
    <source>
        <dbReference type="EMBL" id="AEK61881.1"/>
    </source>
</evidence>
<gene>
    <name evidence="2" type="ordered locus">CFU_2051</name>
</gene>
<reference evidence="2 3" key="3">
    <citation type="journal article" date="2008" name="FEMS Microbiol. Ecol.">
        <title>Identification and characterization of genes underlying chitinolysis in Collimonas fungivorans Ter331.</title>
        <authorList>
            <person name="Fritsche K."/>
            <person name="de Boer W."/>
            <person name="Gerards S."/>
            <person name="van den Berg M."/>
            <person name="van Veen J.A."/>
            <person name="Leveau J.H."/>
        </authorList>
    </citation>
    <scope>NUCLEOTIDE SEQUENCE [LARGE SCALE GENOMIC DNA]</scope>
    <source>
        <strain evidence="2 3">Ter331</strain>
    </source>
</reference>
<reference evidence="3" key="6">
    <citation type="submission" date="2011-05" db="EMBL/GenBank/DDBJ databases">
        <title>Complete sequence of Collimonas fungivorans Ter331.</title>
        <authorList>
            <person name="Leveau J.H."/>
        </authorList>
    </citation>
    <scope>NUCLEOTIDE SEQUENCE [LARGE SCALE GENOMIC DNA]</scope>
    <source>
        <strain evidence="3">Ter331</strain>
    </source>
</reference>
<evidence type="ECO:0000256" key="1">
    <source>
        <dbReference type="SAM" id="MobiDB-lite"/>
    </source>
</evidence>
<reference evidence="2 3" key="5">
    <citation type="journal article" date="2011" name="ISME J.">
        <title>Dual transcriptional profiling of a bacterial/fungal confrontation: Collimonas fungivorans versus Aspergillus niger.</title>
        <authorList>
            <person name="Mela F."/>
            <person name="Fritsche K."/>
            <person name="de Boer W."/>
            <person name="van Veen J.A."/>
            <person name="de Graaff L.H."/>
            <person name="van den Berg M."/>
            <person name="Leveau J.H."/>
        </authorList>
    </citation>
    <scope>NUCLEOTIDE SEQUENCE [LARGE SCALE GENOMIC DNA]</scope>
    <source>
        <strain evidence="2 3">Ter331</strain>
    </source>
</reference>
<dbReference type="STRING" id="1005048.CFU_2051"/>
<sequence length="226" mass="24703">MAVVGMLLPVQQDALPKPYTMALQRDAFKIAVAPEHGLVCRQAAVDHQLSAAVGMEIGSGGCRVIAPDIQPAAFGRAERQREAEHVVLGERLPGKDIPVLQVAVHAGDRQAERRVRQVDMETGPCRAVRHAGRRAEIIAQQHRQRLQQRAEMVFQHAVVLAAQRQVMIDSSCTAIQVRRQAKRKERRRGVPRAPVAPQQQRAQHPVFAAGFIQQVEGCQPGATGGG</sequence>
<keyword evidence="3" id="KW-1185">Reference proteome</keyword>
<proteinExistence type="predicted"/>
<dbReference type="AlphaFoldDB" id="G0ABS5"/>
<reference evidence="2 3" key="4">
    <citation type="journal article" date="2010" name="Environ. Microbiol.">
        <title>The bacterial genus Collimonas: mycophagy, weathering and other adaptive solutions to life in oligotrophic soil environments.</title>
        <authorList>
            <person name="Leveau J.H."/>
            <person name="Uroz S."/>
            <person name="de Boer W."/>
        </authorList>
    </citation>
    <scope>NUCLEOTIDE SEQUENCE [LARGE SCALE GENOMIC DNA]</scope>
    <source>
        <strain evidence="2 3">Ter331</strain>
    </source>
</reference>
<reference evidence="2 3" key="1">
    <citation type="journal article" date="2004" name="Environ. Microbiol.">
        <title>Phylogeny-function analysis of (meta)genomic libraries: screening for expression of ribosomal RNA genes by large-insert library fluorescent in situ hybridization (LIL-FISH).</title>
        <authorList>
            <person name="Leveau J.H."/>
            <person name="Gerards S."/>
            <person name="de Boer W."/>
            <person name="van Veen J.A."/>
        </authorList>
    </citation>
    <scope>NUCLEOTIDE SEQUENCE [LARGE SCALE GENOMIC DNA]</scope>
    <source>
        <strain evidence="2 3">Ter331</strain>
    </source>
</reference>
<protein>
    <submittedName>
        <fullName evidence="2">Uncharacterized protein</fullName>
    </submittedName>
</protein>
<name>G0ABS5_COLFT</name>
<dbReference type="Proteomes" id="UP000008392">
    <property type="component" value="Chromosome"/>
</dbReference>
<reference evidence="2 3" key="2">
    <citation type="journal article" date="2006" name="J. Microbiol. Methods">
        <title>Genomic flank-sequencing of plasposon insertion sites for rapid identification of functional genes.</title>
        <authorList>
            <person name="Leveau J.H."/>
            <person name="Gerards S."/>
            <person name="Fritsche K."/>
            <person name="Zondag G."/>
            <person name="van Veen J.A."/>
        </authorList>
    </citation>
    <scope>NUCLEOTIDE SEQUENCE [LARGE SCALE GENOMIC DNA]</scope>
    <source>
        <strain evidence="2 3">Ter331</strain>
    </source>
</reference>
<dbReference type="EMBL" id="CP002745">
    <property type="protein sequence ID" value="AEK61881.1"/>
    <property type="molecule type" value="Genomic_DNA"/>
</dbReference>
<feature type="region of interest" description="Disordered" evidence="1">
    <location>
        <begin position="180"/>
        <end position="202"/>
    </location>
</feature>
<feature type="compositionally biased region" description="Low complexity" evidence="1">
    <location>
        <begin position="191"/>
        <end position="202"/>
    </location>
</feature>